<feature type="transmembrane region" description="Helical" evidence="1">
    <location>
        <begin position="45"/>
        <end position="63"/>
    </location>
</feature>
<gene>
    <name evidence="3" type="ORF">IAD12_07905</name>
</gene>
<proteinExistence type="predicted"/>
<feature type="transmembrane region" description="Helical" evidence="1">
    <location>
        <begin position="84"/>
        <end position="103"/>
    </location>
</feature>
<evidence type="ECO:0000259" key="2">
    <source>
        <dbReference type="Pfam" id="PF14018"/>
    </source>
</evidence>
<evidence type="ECO:0000313" key="3">
    <source>
        <dbReference type="EMBL" id="HIU00162.1"/>
    </source>
</evidence>
<reference evidence="3" key="2">
    <citation type="journal article" date="2021" name="PeerJ">
        <title>Extensive microbial diversity within the chicken gut microbiome revealed by metagenomics and culture.</title>
        <authorList>
            <person name="Gilroy R."/>
            <person name="Ravi A."/>
            <person name="Getino M."/>
            <person name="Pursley I."/>
            <person name="Horton D.L."/>
            <person name="Alikhan N.F."/>
            <person name="Baker D."/>
            <person name="Gharbi K."/>
            <person name="Hall N."/>
            <person name="Watson M."/>
            <person name="Adriaenssens E.M."/>
            <person name="Foster-Nyarko E."/>
            <person name="Jarju S."/>
            <person name="Secka A."/>
            <person name="Antonio M."/>
            <person name="Oren A."/>
            <person name="Chaudhuri R.R."/>
            <person name="La Ragione R."/>
            <person name="Hildebrand F."/>
            <person name="Pallen M.J."/>
        </authorList>
    </citation>
    <scope>NUCLEOTIDE SEQUENCE</scope>
    <source>
        <strain evidence="3">CHK176-22527</strain>
    </source>
</reference>
<protein>
    <submittedName>
        <fullName evidence="3">DUF4234 domain-containing protein</fullName>
    </submittedName>
</protein>
<feature type="domain" description="DUF4234" evidence="2">
    <location>
        <begin position="3"/>
        <end position="68"/>
    </location>
</feature>
<reference evidence="3" key="1">
    <citation type="submission" date="2020-10" db="EMBL/GenBank/DDBJ databases">
        <authorList>
            <person name="Gilroy R."/>
        </authorList>
    </citation>
    <scope>NUCLEOTIDE SEQUENCE</scope>
    <source>
        <strain evidence="3">CHK176-22527</strain>
    </source>
</reference>
<keyword evidence="1" id="KW-1133">Transmembrane helix</keyword>
<keyword evidence="1" id="KW-0812">Transmembrane</keyword>
<evidence type="ECO:0000313" key="4">
    <source>
        <dbReference type="Proteomes" id="UP000824159"/>
    </source>
</evidence>
<dbReference type="InterPro" id="IPR025328">
    <property type="entry name" value="DUF4234"/>
</dbReference>
<dbReference type="Pfam" id="PF14018">
    <property type="entry name" value="DUF4234"/>
    <property type="match status" value="1"/>
</dbReference>
<organism evidence="3 4">
    <name type="scientific">Candidatus Allocopromorpha excrementavium</name>
    <dbReference type="NCBI Taxonomy" id="2840741"/>
    <lineage>
        <taxon>Bacteria</taxon>
        <taxon>Bacillati</taxon>
        <taxon>Bacillota</taxon>
        <taxon>Clostridia</taxon>
        <taxon>Eubacteriales</taxon>
        <taxon>Eubacteriaceae</taxon>
        <taxon>Eubacteriaceae incertae sedis</taxon>
        <taxon>Candidatus Allocopromorpha</taxon>
    </lineage>
</organism>
<comment type="caution">
    <text evidence="3">The sequence shown here is derived from an EMBL/GenBank/DDBJ whole genome shotgun (WGS) entry which is preliminary data.</text>
</comment>
<sequence>MKRNLILCIVFTFITFGIYGIYWFIVLTNEMNRMTDHPHKTSGGVSFLLSIITLGIYGWYWAWKMGEKADILKNRYLEYTSTDTRVLYLVLALLGFQIINYALCQYEINKAVDNMDGSSEGRWRAA</sequence>
<keyword evidence="1" id="KW-0472">Membrane</keyword>
<evidence type="ECO:0000256" key="1">
    <source>
        <dbReference type="SAM" id="Phobius"/>
    </source>
</evidence>
<dbReference type="AlphaFoldDB" id="A0A9D1KUS8"/>
<feature type="transmembrane region" description="Helical" evidence="1">
    <location>
        <begin position="5"/>
        <end position="25"/>
    </location>
</feature>
<accession>A0A9D1KUS8</accession>
<dbReference type="Proteomes" id="UP000824159">
    <property type="component" value="Unassembled WGS sequence"/>
</dbReference>
<dbReference type="EMBL" id="DVLX01000095">
    <property type="protein sequence ID" value="HIU00162.1"/>
    <property type="molecule type" value="Genomic_DNA"/>
</dbReference>
<name>A0A9D1KUS8_9FIRM</name>